<feature type="region of interest" description="Disordered" evidence="1">
    <location>
        <begin position="150"/>
        <end position="177"/>
    </location>
</feature>
<dbReference type="EMBL" id="JARKIB010000043">
    <property type="protein sequence ID" value="KAJ7757910.1"/>
    <property type="molecule type" value="Genomic_DNA"/>
</dbReference>
<feature type="compositionally biased region" description="Basic and acidic residues" evidence="1">
    <location>
        <begin position="162"/>
        <end position="174"/>
    </location>
</feature>
<gene>
    <name evidence="2" type="ORF">B0H16DRAFT_1457478</name>
</gene>
<keyword evidence="3" id="KW-1185">Reference proteome</keyword>
<accession>A0AAD7J615</accession>
<feature type="region of interest" description="Disordered" evidence="1">
    <location>
        <begin position="1"/>
        <end position="35"/>
    </location>
</feature>
<feature type="compositionally biased region" description="Basic and acidic residues" evidence="1">
    <location>
        <begin position="1"/>
        <end position="19"/>
    </location>
</feature>
<organism evidence="2 3">
    <name type="scientific">Mycena metata</name>
    <dbReference type="NCBI Taxonomy" id="1033252"/>
    <lineage>
        <taxon>Eukaryota</taxon>
        <taxon>Fungi</taxon>
        <taxon>Dikarya</taxon>
        <taxon>Basidiomycota</taxon>
        <taxon>Agaricomycotina</taxon>
        <taxon>Agaricomycetes</taxon>
        <taxon>Agaricomycetidae</taxon>
        <taxon>Agaricales</taxon>
        <taxon>Marasmiineae</taxon>
        <taxon>Mycenaceae</taxon>
        <taxon>Mycena</taxon>
    </lineage>
</organism>
<dbReference type="AlphaFoldDB" id="A0AAD7J615"/>
<evidence type="ECO:0000313" key="3">
    <source>
        <dbReference type="Proteomes" id="UP001215598"/>
    </source>
</evidence>
<evidence type="ECO:0000256" key="1">
    <source>
        <dbReference type="SAM" id="MobiDB-lite"/>
    </source>
</evidence>
<name>A0AAD7J615_9AGAR</name>
<dbReference type="Proteomes" id="UP001215598">
    <property type="component" value="Unassembled WGS sequence"/>
</dbReference>
<sequence length="398" mass="44256">MGEQEESKARRSAQKKDGGRCTTMRLEGDRIEGDPGDNGAGVTFLGSGMPLNVLFHLNPIFLAKKVTPICMKTTLAHLITQFKQDQGHSSSGGPTWPRILDSLQSDGAATNYRTACTFLMMVARMHRDFNSFKEGKWRWDRSTRERETKEDGMRTDCASGCRGRDQTTGRDRAGTENGVDGINSALVYSVWETEGMYTHRRLGRKTVTGSARTDAAAPMYGDWNGGMHAELAQEKDRRQPATHFKHTGFVPLPHLLSSTTRTESPRPRKRERIQRMRTWSHDLRSWPSNTRWRERSAMRADDASYTPRVGDTHSTAPCGSFENTTPILGGWKRTCQSLGASGRRANAATRADGGRREQKYGIGGYVDRGSTALASRPHHPVSQLAVLSQGWGLKKDGN</sequence>
<proteinExistence type="predicted"/>
<comment type="caution">
    <text evidence="2">The sequence shown here is derived from an EMBL/GenBank/DDBJ whole genome shotgun (WGS) entry which is preliminary data.</text>
</comment>
<evidence type="ECO:0000313" key="2">
    <source>
        <dbReference type="EMBL" id="KAJ7757910.1"/>
    </source>
</evidence>
<reference evidence="2" key="1">
    <citation type="submission" date="2023-03" db="EMBL/GenBank/DDBJ databases">
        <title>Massive genome expansion in bonnet fungi (Mycena s.s.) driven by repeated elements and novel gene families across ecological guilds.</title>
        <authorList>
            <consortium name="Lawrence Berkeley National Laboratory"/>
            <person name="Harder C.B."/>
            <person name="Miyauchi S."/>
            <person name="Viragh M."/>
            <person name="Kuo A."/>
            <person name="Thoen E."/>
            <person name="Andreopoulos B."/>
            <person name="Lu D."/>
            <person name="Skrede I."/>
            <person name="Drula E."/>
            <person name="Henrissat B."/>
            <person name="Morin E."/>
            <person name="Kohler A."/>
            <person name="Barry K."/>
            <person name="LaButti K."/>
            <person name="Morin E."/>
            <person name="Salamov A."/>
            <person name="Lipzen A."/>
            <person name="Mereny Z."/>
            <person name="Hegedus B."/>
            <person name="Baldrian P."/>
            <person name="Stursova M."/>
            <person name="Weitz H."/>
            <person name="Taylor A."/>
            <person name="Grigoriev I.V."/>
            <person name="Nagy L.G."/>
            <person name="Martin F."/>
            <person name="Kauserud H."/>
        </authorList>
    </citation>
    <scope>NUCLEOTIDE SEQUENCE</scope>
    <source>
        <strain evidence="2">CBHHK182m</strain>
    </source>
</reference>
<protein>
    <submittedName>
        <fullName evidence="2">Uncharacterized protein</fullName>
    </submittedName>
</protein>